<comment type="subcellular location">
    <subcellularLocation>
        <location evidence="1">Membrane</location>
        <topology evidence="1">Multi-pass membrane protein</topology>
    </subcellularLocation>
</comment>
<dbReference type="EMBL" id="GL988047">
    <property type="protein sequence ID" value="EGS17735.1"/>
    <property type="molecule type" value="Genomic_DNA"/>
</dbReference>
<evidence type="ECO:0000256" key="6">
    <source>
        <dbReference type="SAM" id="Phobius"/>
    </source>
</evidence>
<dbReference type="InterPro" id="IPR054471">
    <property type="entry name" value="GPIID_WHD"/>
</dbReference>
<dbReference type="GO" id="GO:0005783">
    <property type="term" value="C:endoplasmic reticulum"/>
    <property type="evidence" value="ECO:0007669"/>
    <property type="project" value="GOC"/>
</dbReference>
<evidence type="ECO:0000313" key="8">
    <source>
        <dbReference type="EMBL" id="EGS17735.1"/>
    </source>
</evidence>
<sequence>MDAVDEPTTPFGVFTTHTNKLQRQYQALLDRSTPYVLYRWLGTAAFLIIFFLRVFIAQGWYIVAYALGIYLLNLFLAFLQPKFDPSNDALDNDMEDGTIGTLPTKQDEEFRPFIRRLPEFKFWHAATRAIAISFACSWFEIFNIPVFWPVLVMYWFMLFILTMRKQIQHMIKYRYVPFTIGKARYGRSGTNVNLLATSRPLPDIVEAFNGHSCLEIVAQKDDVEQYLRNRMFMSQMACSYSPTFFFESLKDKVSVKRICEALNKLRNNSREKEPKRALLRQAYDDAMERIDGQPADHKELVNHVLSWIICAKRPLKTIEVQYAWAVKDCENELDEAAIPDAESMLSTCFGLVTIDKESEITRLSHYTVQEYFQETLAQWFPNAHLNIGKTCISYLLFEDFSGGPVKTYEEARE</sequence>
<dbReference type="RefSeq" id="XP_006697353.1">
    <property type="nucleotide sequence ID" value="XM_006697290.1"/>
</dbReference>
<evidence type="ECO:0000256" key="3">
    <source>
        <dbReference type="ARBA" id="ARBA00022692"/>
    </source>
</evidence>
<dbReference type="Pfam" id="PF03248">
    <property type="entry name" value="Rer1"/>
    <property type="match status" value="1"/>
</dbReference>
<accession>G0SFH0</accession>
<dbReference type="PANTHER" id="PTHR10743:SF0">
    <property type="entry name" value="PROTEIN RER1"/>
    <property type="match status" value="1"/>
</dbReference>
<evidence type="ECO:0000256" key="1">
    <source>
        <dbReference type="ARBA" id="ARBA00004141"/>
    </source>
</evidence>
<dbReference type="GeneID" id="18261116"/>
<gene>
    <name evidence="8" type="ORF">CTHT_0070780</name>
</gene>
<feature type="transmembrane region" description="Helical" evidence="6">
    <location>
        <begin position="36"/>
        <end position="56"/>
    </location>
</feature>
<dbReference type="InterPro" id="IPR004932">
    <property type="entry name" value="Rer1"/>
</dbReference>
<keyword evidence="4 6" id="KW-1133">Transmembrane helix</keyword>
<organism evidence="9">
    <name type="scientific">Chaetomium thermophilum (strain DSM 1495 / CBS 144.50 / IMI 039719)</name>
    <name type="common">Thermochaetoides thermophila</name>
    <dbReference type="NCBI Taxonomy" id="759272"/>
    <lineage>
        <taxon>Eukaryota</taxon>
        <taxon>Fungi</taxon>
        <taxon>Dikarya</taxon>
        <taxon>Ascomycota</taxon>
        <taxon>Pezizomycotina</taxon>
        <taxon>Sordariomycetes</taxon>
        <taxon>Sordariomycetidae</taxon>
        <taxon>Sordariales</taxon>
        <taxon>Chaetomiaceae</taxon>
        <taxon>Thermochaetoides</taxon>
    </lineage>
</organism>
<dbReference type="PANTHER" id="PTHR10743">
    <property type="entry name" value="PROTEIN RER1"/>
    <property type="match status" value="1"/>
</dbReference>
<dbReference type="GO" id="GO:0006890">
    <property type="term" value="P:retrograde vesicle-mediated transport, Golgi to endoplasmic reticulum"/>
    <property type="evidence" value="ECO:0007669"/>
    <property type="project" value="TreeGrafter"/>
</dbReference>
<evidence type="ECO:0000313" key="9">
    <source>
        <dbReference type="Proteomes" id="UP000008066"/>
    </source>
</evidence>
<evidence type="ECO:0000256" key="4">
    <source>
        <dbReference type="ARBA" id="ARBA00022989"/>
    </source>
</evidence>
<reference evidence="8 9" key="1">
    <citation type="journal article" date="2011" name="Cell">
        <title>Insight into structure and assembly of the nuclear pore complex by utilizing the genome of a eukaryotic thermophile.</title>
        <authorList>
            <person name="Amlacher S."/>
            <person name="Sarges P."/>
            <person name="Flemming D."/>
            <person name="van Noort V."/>
            <person name="Kunze R."/>
            <person name="Devos D.P."/>
            <person name="Arumugam M."/>
            <person name="Bork P."/>
            <person name="Hurt E."/>
        </authorList>
    </citation>
    <scope>NUCLEOTIDE SEQUENCE [LARGE SCALE GENOMIC DNA]</scope>
    <source>
        <strain evidence="9">DSM 1495 / CBS 144.50 / IMI 039719</strain>
    </source>
</reference>
<proteinExistence type="inferred from homology"/>
<evidence type="ECO:0000259" key="7">
    <source>
        <dbReference type="Pfam" id="PF22939"/>
    </source>
</evidence>
<dbReference type="eggNOG" id="KOG1688">
    <property type="taxonomic scope" value="Eukaryota"/>
</dbReference>
<dbReference type="AlphaFoldDB" id="G0SFH0"/>
<feature type="domain" description="GPI inositol-deacylase winged helix" evidence="7">
    <location>
        <begin position="296"/>
        <end position="373"/>
    </location>
</feature>
<feature type="transmembrane region" description="Helical" evidence="6">
    <location>
        <begin position="146"/>
        <end position="164"/>
    </location>
</feature>
<evidence type="ECO:0000256" key="5">
    <source>
        <dbReference type="ARBA" id="ARBA00023136"/>
    </source>
</evidence>
<dbReference type="STRING" id="759272.G0SFH0"/>
<dbReference type="Pfam" id="PF22939">
    <property type="entry name" value="WHD_GPIID"/>
    <property type="match status" value="1"/>
</dbReference>
<evidence type="ECO:0000256" key="2">
    <source>
        <dbReference type="ARBA" id="ARBA00006070"/>
    </source>
</evidence>
<dbReference type="HOGENOM" id="CLU_665648_0_0_1"/>
<dbReference type="KEGG" id="cthr:CTHT_0070780"/>
<dbReference type="Proteomes" id="UP000008066">
    <property type="component" value="Unassembled WGS sequence"/>
</dbReference>
<keyword evidence="9" id="KW-1185">Reference proteome</keyword>
<protein>
    <recommendedName>
        <fullName evidence="7">GPI inositol-deacylase winged helix domain-containing protein</fullName>
    </recommendedName>
</protein>
<dbReference type="GO" id="GO:0006621">
    <property type="term" value="P:protein retention in ER lumen"/>
    <property type="evidence" value="ECO:0007669"/>
    <property type="project" value="TreeGrafter"/>
</dbReference>
<dbReference type="GO" id="GO:0000139">
    <property type="term" value="C:Golgi membrane"/>
    <property type="evidence" value="ECO:0007669"/>
    <property type="project" value="TreeGrafter"/>
</dbReference>
<name>G0SFH0_CHATD</name>
<dbReference type="OrthoDB" id="448250at2759"/>
<keyword evidence="3 6" id="KW-0812">Transmembrane</keyword>
<keyword evidence="5 6" id="KW-0472">Membrane</keyword>
<comment type="similarity">
    <text evidence="2">Belongs to the RER1 family.</text>
</comment>
<feature type="transmembrane region" description="Helical" evidence="6">
    <location>
        <begin position="62"/>
        <end position="79"/>
    </location>
</feature>